<feature type="region of interest" description="Disordered" evidence="1">
    <location>
        <begin position="236"/>
        <end position="255"/>
    </location>
</feature>
<comment type="caution">
    <text evidence="2">The sequence shown here is derived from an EMBL/GenBank/DDBJ whole genome shotgun (WGS) entry which is preliminary data.</text>
</comment>
<evidence type="ECO:0000256" key="1">
    <source>
        <dbReference type="SAM" id="MobiDB-lite"/>
    </source>
</evidence>
<reference evidence="2" key="1">
    <citation type="submission" date="2023-10" db="EMBL/GenBank/DDBJ databases">
        <authorList>
            <person name="Chen Y."/>
            <person name="Shah S."/>
            <person name="Dougan E. K."/>
            <person name="Thang M."/>
            <person name="Chan C."/>
        </authorList>
    </citation>
    <scope>NUCLEOTIDE SEQUENCE [LARGE SCALE GENOMIC DNA]</scope>
</reference>
<keyword evidence="3" id="KW-1185">Reference proteome</keyword>
<feature type="non-terminal residue" evidence="2">
    <location>
        <position position="1"/>
    </location>
</feature>
<accession>A0ABN9Y2G6</accession>
<evidence type="ECO:0000313" key="2">
    <source>
        <dbReference type="EMBL" id="CAK0905509.1"/>
    </source>
</evidence>
<sequence length="430" mass="45354">AGAAGAQLLGPRGVGKAPTSSRARRDFVDLIFTFGGYCGLLGWAAGLELPRGAEGPLAAEQIGEQGTQVGKSSCHLLASTTKFTAQSIAKLCPRGDGQAEERAGKERFAEVLIAWDELISRHERATGEGFTQNTKTSAIVAHAPDDAKTTLRSAQGGARSDAAQMRNCILEAVIGQSGAISRPPAAGRGSGDMGVDAIPKGGNGKDNKDKCHICHKPNNTARDGYWRDKGKGKSDVKCRGAGAGGKQGVGRDGKGKRKDVFIGQCDYCHQTGNKNTDCRKRIADETAKSNAAIEQDSTGPKTVAKIEFAEYEREICDDDQPRCVATRPDDADAECCAMDGTAFVALDTAGDCHVGPTTFGEGCRKVADNGPTLLDAQRQDIMMDSIATAPMAVDDDNEQTKLLQADFRLGDTASKPILSLFEVRGKGAEF</sequence>
<dbReference type="EMBL" id="CAUYUJ010021572">
    <property type="protein sequence ID" value="CAK0905509.1"/>
    <property type="molecule type" value="Genomic_DNA"/>
</dbReference>
<feature type="compositionally biased region" description="Gly residues" evidence="1">
    <location>
        <begin position="241"/>
        <end position="250"/>
    </location>
</feature>
<evidence type="ECO:0000313" key="3">
    <source>
        <dbReference type="Proteomes" id="UP001189429"/>
    </source>
</evidence>
<gene>
    <name evidence="2" type="ORF">PCOR1329_LOCUS81199</name>
</gene>
<protein>
    <submittedName>
        <fullName evidence="2">Uncharacterized protein</fullName>
    </submittedName>
</protein>
<dbReference type="Proteomes" id="UP001189429">
    <property type="component" value="Unassembled WGS sequence"/>
</dbReference>
<organism evidence="2 3">
    <name type="scientific">Prorocentrum cordatum</name>
    <dbReference type="NCBI Taxonomy" id="2364126"/>
    <lineage>
        <taxon>Eukaryota</taxon>
        <taxon>Sar</taxon>
        <taxon>Alveolata</taxon>
        <taxon>Dinophyceae</taxon>
        <taxon>Prorocentrales</taxon>
        <taxon>Prorocentraceae</taxon>
        <taxon>Prorocentrum</taxon>
    </lineage>
</organism>
<name>A0ABN9Y2G6_9DINO</name>
<proteinExistence type="predicted"/>